<accession>A0A5S5DMD0</accession>
<organism evidence="1 2">
    <name type="scientific">Sphingobacterium allocomposti</name>
    <dbReference type="NCBI Taxonomy" id="415956"/>
    <lineage>
        <taxon>Bacteria</taxon>
        <taxon>Pseudomonadati</taxon>
        <taxon>Bacteroidota</taxon>
        <taxon>Sphingobacteriia</taxon>
        <taxon>Sphingobacteriales</taxon>
        <taxon>Sphingobacteriaceae</taxon>
        <taxon>Sphingobacterium</taxon>
    </lineage>
</organism>
<comment type="caution">
    <text evidence="1">The sequence shown here is derived from an EMBL/GenBank/DDBJ whole genome shotgun (WGS) entry which is preliminary data.</text>
</comment>
<name>A0A5S5DMD0_9SPHI</name>
<dbReference type="RefSeq" id="WP_148907808.1">
    <property type="nucleotide sequence ID" value="NZ_VNHX01000004.1"/>
</dbReference>
<evidence type="ECO:0000313" key="1">
    <source>
        <dbReference type="EMBL" id="TYP96885.1"/>
    </source>
</evidence>
<proteinExistence type="predicted"/>
<dbReference type="Proteomes" id="UP000325105">
    <property type="component" value="Unassembled WGS sequence"/>
</dbReference>
<dbReference type="AlphaFoldDB" id="A0A5S5DMD0"/>
<protein>
    <submittedName>
        <fullName evidence="1">Uncharacterized protein</fullName>
    </submittedName>
</protein>
<keyword evidence="2" id="KW-1185">Reference proteome</keyword>
<sequence>MKYRSYKLFFLLALVGCRPSKTPEMPPDTLPITAGQHSADNGSRLQFQREKAAGAKDTLSFRLNEPTLVTIRIITPGDTGNIRLAQIVSPDGETDGPFGKAYTDSLQISGVYHIIVAENLMQESLYQGTYTVRVDMQKSRTD</sequence>
<gene>
    <name evidence="1" type="ORF">BC792_104109</name>
</gene>
<dbReference type="OrthoDB" id="1255149at2"/>
<reference evidence="1 2" key="1">
    <citation type="submission" date="2019-07" db="EMBL/GenBank/DDBJ databases">
        <title>Genomic Encyclopedia of Archaeal and Bacterial Type Strains, Phase II (KMG-II): from individual species to whole genera.</title>
        <authorList>
            <person name="Goeker M."/>
        </authorList>
    </citation>
    <scope>NUCLEOTIDE SEQUENCE [LARGE SCALE GENOMIC DNA]</scope>
    <source>
        <strain evidence="1 2">DSM 18850</strain>
    </source>
</reference>
<dbReference type="EMBL" id="VNHX01000004">
    <property type="protein sequence ID" value="TYP96885.1"/>
    <property type="molecule type" value="Genomic_DNA"/>
</dbReference>
<evidence type="ECO:0000313" key="2">
    <source>
        <dbReference type="Proteomes" id="UP000325105"/>
    </source>
</evidence>